<name>A0A1Z8AWE8_9FLAO</name>
<keyword evidence="1" id="KW-0560">Oxidoreductase</keyword>
<dbReference type="GO" id="GO:0051213">
    <property type="term" value="F:dioxygenase activity"/>
    <property type="evidence" value="ECO:0007669"/>
    <property type="project" value="UniProtKB-KW"/>
</dbReference>
<sequence>IFYVGCGPYAPLFTLVAPLFSPNEIQFELLEINPSSVEAAQKLIEHLDLTAYLTKIHTADAITFHLEEPEKIDILISETLDCMLFRECYVPILANLVPQLQEDTLVIPENVVINLSFLTNSIKETNYQEEIYGSIMDVKDVLKEYTDQPLPSRVMNFKVDLKPYNMAQFDRILIDTRVQVLNDIWLHRGHSSLTIPFEIPLEQPFNYRYLNFDYYIDPEIELKCSVE</sequence>
<organism evidence="1 2">
    <name type="scientific">Nonlabens dokdonensis</name>
    <dbReference type="NCBI Taxonomy" id="328515"/>
    <lineage>
        <taxon>Bacteria</taxon>
        <taxon>Pseudomonadati</taxon>
        <taxon>Bacteroidota</taxon>
        <taxon>Flavobacteriia</taxon>
        <taxon>Flavobacteriales</taxon>
        <taxon>Flavobacteriaceae</taxon>
        <taxon>Nonlabens</taxon>
    </lineage>
</organism>
<proteinExistence type="predicted"/>
<dbReference type="EMBL" id="MAAX01000116">
    <property type="protein sequence ID" value="OUS14657.1"/>
    <property type="molecule type" value="Genomic_DNA"/>
</dbReference>
<dbReference type="Proteomes" id="UP000196102">
    <property type="component" value="Unassembled WGS sequence"/>
</dbReference>
<evidence type="ECO:0000313" key="1">
    <source>
        <dbReference type="EMBL" id="OUS14657.1"/>
    </source>
</evidence>
<keyword evidence="1" id="KW-0223">Dioxygenase</keyword>
<accession>A0A1Z8AWE8</accession>
<comment type="caution">
    <text evidence="1">The sequence shown here is derived from an EMBL/GenBank/DDBJ whole genome shotgun (WGS) entry which is preliminary data.</text>
</comment>
<dbReference type="Gene3D" id="3.40.50.150">
    <property type="entry name" value="Vaccinia Virus protein VP39"/>
    <property type="match status" value="1"/>
</dbReference>
<dbReference type="SUPFAM" id="SSF53335">
    <property type="entry name" value="S-adenosyl-L-methionine-dependent methyltransferases"/>
    <property type="match status" value="1"/>
</dbReference>
<feature type="non-terminal residue" evidence="1">
    <location>
        <position position="1"/>
    </location>
</feature>
<gene>
    <name evidence="1" type="ORF">A9Q93_07425</name>
</gene>
<dbReference type="AlphaFoldDB" id="A0A1Z8AWE8"/>
<dbReference type="InterPro" id="IPR029063">
    <property type="entry name" value="SAM-dependent_MTases_sf"/>
</dbReference>
<evidence type="ECO:0000313" key="2">
    <source>
        <dbReference type="Proteomes" id="UP000196102"/>
    </source>
</evidence>
<dbReference type="RefSeq" id="WP_303686778.1">
    <property type="nucleotide sequence ID" value="NZ_MAAX01000116.1"/>
</dbReference>
<protein>
    <submittedName>
        <fullName evidence="1">Phytanoyl-CoA dioxygenase</fullName>
    </submittedName>
</protein>
<reference evidence="2" key="1">
    <citation type="journal article" date="2017" name="Proc. Natl. Acad. Sci. U.S.A.">
        <title>Simulation of Deepwater Horizon oil plume reveals substrate specialization within a complex community of hydrocarbon-degraders.</title>
        <authorList>
            <person name="Hu P."/>
            <person name="Dubinsky E.A."/>
            <person name="Probst A.J."/>
            <person name="Wang J."/>
            <person name="Sieber C.M.K."/>
            <person name="Tom L.M."/>
            <person name="Gardinali P."/>
            <person name="Banfield J.F."/>
            <person name="Atlas R.M."/>
            <person name="Andersen G.L."/>
        </authorList>
    </citation>
    <scope>NUCLEOTIDE SEQUENCE [LARGE SCALE GENOMIC DNA]</scope>
</reference>